<protein>
    <recommendedName>
        <fullName evidence="2">Short-chain dehydrogenase/reductase SDR</fullName>
    </recommendedName>
</protein>
<dbReference type="GO" id="GO:0016616">
    <property type="term" value="F:oxidoreductase activity, acting on the CH-OH group of donors, NAD or NADP as acceptor"/>
    <property type="evidence" value="ECO:0007669"/>
    <property type="project" value="TreeGrafter"/>
</dbReference>
<dbReference type="CDD" id="cd05325">
    <property type="entry name" value="carb_red_sniffer_like_SDR_c"/>
    <property type="match status" value="1"/>
</dbReference>
<dbReference type="Pfam" id="PF00106">
    <property type="entry name" value="adh_short"/>
    <property type="match status" value="1"/>
</dbReference>
<organism evidence="1">
    <name type="scientific">marine metagenome</name>
    <dbReference type="NCBI Taxonomy" id="408172"/>
    <lineage>
        <taxon>unclassified sequences</taxon>
        <taxon>metagenomes</taxon>
        <taxon>ecological metagenomes</taxon>
    </lineage>
</organism>
<dbReference type="EMBL" id="UINC01001126">
    <property type="protein sequence ID" value="SUZ71550.1"/>
    <property type="molecule type" value="Genomic_DNA"/>
</dbReference>
<accession>A0A381PXF9</accession>
<dbReference type="InterPro" id="IPR036291">
    <property type="entry name" value="NAD(P)-bd_dom_sf"/>
</dbReference>
<dbReference type="PRINTS" id="PR00081">
    <property type="entry name" value="GDHRDH"/>
</dbReference>
<reference evidence="1" key="1">
    <citation type="submission" date="2018-05" db="EMBL/GenBank/DDBJ databases">
        <authorList>
            <person name="Lanie J.A."/>
            <person name="Ng W.-L."/>
            <person name="Kazmierczak K.M."/>
            <person name="Andrzejewski T.M."/>
            <person name="Davidsen T.M."/>
            <person name="Wayne K.J."/>
            <person name="Tettelin H."/>
            <person name="Glass J.I."/>
            <person name="Rusch D."/>
            <person name="Podicherti R."/>
            <person name="Tsui H.-C.T."/>
            <person name="Winkler M.E."/>
        </authorList>
    </citation>
    <scope>NUCLEOTIDE SEQUENCE</scope>
</reference>
<evidence type="ECO:0008006" key="2">
    <source>
        <dbReference type="Google" id="ProtNLM"/>
    </source>
</evidence>
<evidence type="ECO:0000313" key="1">
    <source>
        <dbReference type="EMBL" id="SUZ71550.1"/>
    </source>
</evidence>
<sequence length="230" mass="25001">MATVLITGTNRGIGLEFVKQFLAREDTVLATCRDMGSATELRQLKNDTRKLHIFELDVSSQKSMEDLTLQLAGHAIDIFINNAGVYGPRDSTFGKVSANEWAKVLQVNAKAPMILTQLLIDNLRDGSDKKLLYITSKMGSIDDNKGGGSYVYRSSKAALNAVVKSISVDLRDSGFSVAVLHPGWVQTDMGGPNALIDVTTSVSKMIDVIDNLNSHNSGSFFNYDGGIIPW</sequence>
<dbReference type="Gene3D" id="3.40.50.720">
    <property type="entry name" value="NAD(P)-binding Rossmann-like Domain"/>
    <property type="match status" value="1"/>
</dbReference>
<dbReference type="PANTHER" id="PTHR45458">
    <property type="entry name" value="SHORT-CHAIN DEHYDROGENASE/REDUCTASE SDR"/>
    <property type="match status" value="1"/>
</dbReference>
<dbReference type="SUPFAM" id="SSF51735">
    <property type="entry name" value="NAD(P)-binding Rossmann-fold domains"/>
    <property type="match status" value="1"/>
</dbReference>
<proteinExistence type="predicted"/>
<dbReference type="AlphaFoldDB" id="A0A381PXF9"/>
<gene>
    <name evidence="1" type="ORF">METZ01_LOCUS24404</name>
</gene>
<name>A0A381PXF9_9ZZZZ</name>
<dbReference type="PANTHER" id="PTHR45458:SF1">
    <property type="entry name" value="SHORT CHAIN DEHYDROGENASE"/>
    <property type="match status" value="1"/>
</dbReference>
<dbReference type="InterPro" id="IPR002347">
    <property type="entry name" value="SDR_fam"/>
</dbReference>
<dbReference type="InterPro" id="IPR052184">
    <property type="entry name" value="SDR_enzymes"/>
</dbReference>